<dbReference type="KEGG" id="soe:110792595"/>
<dbReference type="Pfam" id="PF03909">
    <property type="entry name" value="BSD"/>
    <property type="match status" value="1"/>
</dbReference>
<feature type="compositionally biased region" description="Polar residues" evidence="1">
    <location>
        <begin position="424"/>
        <end position="435"/>
    </location>
</feature>
<feature type="compositionally biased region" description="Acidic residues" evidence="1">
    <location>
        <begin position="488"/>
        <end position="498"/>
    </location>
</feature>
<keyword evidence="3" id="KW-1185">Reference proteome</keyword>
<dbReference type="GeneID" id="110792595"/>
<reference evidence="4" key="2">
    <citation type="submission" date="2025-08" db="UniProtKB">
        <authorList>
            <consortium name="RefSeq"/>
        </authorList>
    </citation>
    <scope>IDENTIFICATION</scope>
    <source>
        <tissue evidence="4">Leaf</tissue>
    </source>
</reference>
<feature type="region of interest" description="Disordered" evidence="1">
    <location>
        <begin position="1"/>
        <end position="72"/>
    </location>
</feature>
<dbReference type="RefSeq" id="XP_021853113.2">
    <property type="nucleotide sequence ID" value="XM_021997421.2"/>
</dbReference>
<feature type="region of interest" description="Disordered" evidence="1">
    <location>
        <begin position="91"/>
        <end position="117"/>
    </location>
</feature>
<reference evidence="3" key="1">
    <citation type="journal article" date="2021" name="Nat. Commun.">
        <title>Genomic analyses provide insights into spinach domestication and the genetic basis of agronomic traits.</title>
        <authorList>
            <person name="Cai X."/>
            <person name="Sun X."/>
            <person name="Xu C."/>
            <person name="Sun H."/>
            <person name="Wang X."/>
            <person name="Ge C."/>
            <person name="Zhang Z."/>
            <person name="Wang Q."/>
            <person name="Fei Z."/>
            <person name="Jiao C."/>
            <person name="Wang Q."/>
        </authorList>
    </citation>
    <scope>NUCLEOTIDE SEQUENCE [LARGE SCALE GENOMIC DNA]</scope>
    <source>
        <strain evidence="3">cv. Varoflay</strain>
    </source>
</reference>
<dbReference type="PANTHER" id="PTHR31923:SF4">
    <property type="entry name" value="BSD DOMAIN-CONTAINING PROTEIN"/>
    <property type="match status" value="1"/>
</dbReference>
<feature type="domain" description="BSD" evidence="2">
    <location>
        <begin position="205"/>
        <end position="257"/>
    </location>
</feature>
<protein>
    <recommendedName>
        <fullName evidence="2">BSD domain-containing protein</fullName>
    </recommendedName>
</protein>
<gene>
    <name evidence="4" type="primary">LOC110792595</name>
</gene>
<feature type="region of interest" description="Disordered" evidence="1">
    <location>
        <begin position="361"/>
        <end position="498"/>
    </location>
</feature>
<evidence type="ECO:0000313" key="4">
    <source>
        <dbReference type="RefSeq" id="XP_021853113.2"/>
    </source>
</evidence>
<name>A0A9R0IQE9_SPIOL</name>
<dbReference type="SUPFAM" id="SSF140383">
    <property type="entry name" value="BSD domain-like"/>
    <property type="match status" value="1"/>
</dbReference>
<dbReference type="Proteomes" id="UP000813463">
    <property type="component" value="Chromosome 3"/>
</dbReference>
<sequence length="498" mass="55086">MSWLVTSIANSLKLDDYEDDATTANSGENPPLRPKNPNNADDHQTHSRRTDSSDSSSPPDHQNTTPRGVKDDLSEFSKTLTRQLWGVASFLAPPPQISDRDPQINDSEDNTGDLAGITGIRNDLSEIGGRFRSGISKLSTNKAVSGFSKIASNILQFASEEELSIEDYTQRGVIGVTEEVVSFARDVAMHPETWIDFPLPEDDEDEDFDLSDAQQEHALAVERLAPELSALRTELCLGYMNEGSFWKIYFVLVHPRLSRQDAEILSTPQIVRARAMLTQELHSRGKPYDARNVKKSADVTEFSHEEHPSTSVADRSESIPVEILAVEPASSTVTDAVEIDKHPITSTETPVIDKAVVNEVSKNQTASEGPTTSTIDEEVSSKKQMDIKTPKPDTPKTTIDKKDDEDVDDWLKEDSTEEGGQPFKGTSSTSYQVPNNDDEDVSFSDLEEEDDVPTNYKKESSDWIKLSGGRSADSSKDVIANKSKESNDWLDIEDFDDA</sequence>
<dbReference type="InterPro" id="IPR005607">
    <property type="entry name" value="BSD_dom"/>
</dbReference>
<organism evidence="3 4">
    <name type="scientific">Spinacia oleracea</name>
    <name type="common">Spinach</name>
    <dbReference type="NCBI Taxonomy" id="3562"/>
    <lineage>
        <taxon>Eukaryota</taxon>
        <taxon>Viridiplantae</taxon>
        <taxon>Streptophyta</taxon>
        <taxon>Embryophyta</taxon>
        <taxon>Tracheophyta</taxon>
        <taxon>Spermatophyta</taxon>
        <taxon>Magnoliopsida</taxon>
        <taxon>eudicotyledons</taxon>
        <taxon>Gunneridae</taxon>
        <taxon>Pentapetalae</taxon>
        <taxon>Caryophyllales</taxon>
        <taxon>Chenopodiaceae</taxon>
        <taxon>Chenopodioideae</taxon>
        <taxon>Anserineae</taxon>
        <taxon>Spinacia</taxon>
    </lineage>
</organism>
<dbReference type="Gene3D" id="1.10.3970.10">
    <property type="entry name" value="BSD domain"/>
    <property type="match status" value="1"/>
</dbReference>
<evidence type="ECO:0000256" key="1">
    <source>
        <dbReference type="SAM" id="MobiDB-lite"/>
    </source>
</evidence>
<dbReference type="PROSITE" id="PS50858">
    <property type="entry name" value="BSD"/>
    <property type="match status" value="1"/>
</dbReference>
<dbReference type="AlphaFoldDB" id="A0A9R0IQE9"/>
<proteinExistence type="predicted"/>
<feature type="compositionally biased region" description="Basic and acidic residues" evidence="1">
    <location>
        <begin position="40"/>
        <end position="52"/>
    </location>
</feature>
<evidence type="ECO:0000313" key="3">
    <source>
        <dbReference type="Proteomes" id="UP000813463"/>
    </source>
</evidence>
<feature type="compositionally biased region" description="Polar residues" evidence="1">
    <location>
        <begin position="361"/>
        <end position="374"/>
    </location>
</feature>
<dbReference type="PANTHER" id="PTHR31923">
    <property type="entry name" value="BSD DOMAIN-CONTAINING PROTEIN"/>
    <property type="match status" value="1"/>
</dbReference>
<dbReference type="SMART" id="SM00751">
    <property type="entry name" value="BSD"/>
    <property type="match status" value="1"/>
</dbReference>
<feature type="compositionally biased region" description="Acidic residues" evidence="1">
    <location>
        <begin position="436"/>
        <end position="452"/>
    </location>
</feature>
<dbReference type="InterPro" id="IPR035925">
    <property type="entry name" value="BSD_dom_sf"/>
</dbReference>
<feature type="compositionally biased region" description="Polar residues" evidence="1">
    <location>
        <begin position="1"/>
        <end position="10"/>
    </location>
</feature>
<feature type="compositionally biased region" description="Basic and acidic residues" evidence="1">
    <location>
        <begin position="379"/>
        <end position="414"/>
    </location>
</feature>
<evidence type="ECO:0000259" key="2">
    <source>
        <dbReference type="PROSITE" id="PS50858"/>
    </source>
</evidence>
<accession>A0A9R0IQE9</accession>